<reference evidence="10 11" key="1">
    <citation type="submission" date="2015-05" db="EMBL/GenBank/DDBJ databases">
        <authorList>
            <person name="Wang D.B."/>
            <person name="Wang M."/>
        </authorList>
    </citation>
    <scope>NUCLEOTIDE SEQUENCE [LARGE SCALE GENOMIC DNA]</scope>
    <source>
        <strain evidence="10">VL1</strain>
    </source>
</reference>
<feature type="non-terminal residue" evidence="10">
    <location>
        <position position="1"/>
    </location>
</feature>
<dbReference type="Pfam" id="PF09637">
    <property type="entry name" value="Med18"/>
    <property type="match status" value="1"/>
</dbReference>
<dbReference type="GO" id="GO:0003712">
    <property type="term" value="F:transcription coregulator activity"/>
    <property type="evidence" value="ECO:0007669"/>
    <property type="project" value="InterPro"/>
</dbReference>
<accession>A0A0G4MP34</accession>
<evidence type="ECO:0000256" key="2">
    <source>
        <dbReference type="ARBA" id="ARBA00009814"/>
    </source>
</evidence>
<dbReference type="Gene3D" id="2.40.320.10">
    <property type="entry name" value="Hypothetical Protein Pfu-838710-001"/>
    <property type="match status" value="1"/>
</dbReference>
<dbReference type="GO" id="GO:0006357">
    <property type="term" value="P:regulation of transcription by RNA polymerase II"/>
    <property type="evidence" value="ECO:0007669"/>
    <property type="project" value="InterPro"/>
</dbReference>
<sequence>AQKLTSRTAITNLEGSPQHPSHGRSTRGPPVDFSAMYEVFLSTIVADEDIKATCSILAGLCAMPPWESLHRVLYFKGPSRPNGISNQNSIVKSQRKDVPGLWKNLHQQLSRQSYVVQARYEVFKDKDFGTETPADFDARAGVLRWTDFPDPPHKGSAVTQRKKNEIWEQRNLPSIMRDNKYQLKSEAIEETFQFYRDDAEFCLFRHYQLPPTPDGTPLARVGAWETGFTPSDPARRWIFLVKVHVLQDNKPDEILKAHEQLANIRRDLEGVFEFKTFDRRIHDTRVAVEMRNAPAPLPQVIRAT</sequence>
<evidence type="ECO:0000256" key="7">
    <source>
        <dbReference type="ARBA" id="ARBA00032012"/>
    </source>
</evidence>
<evidence type="ECO:0000256" key="5">
    <source>
        <dbReference type="ARBA" id="ARBA00023163"/>
    </source>
</evidence>
<name>A0A0G4MP34_VERLO</name>
<comment type="function">
    <text evidence="8">Component of the Mediator complex, a coactivator involved in the regulated transcription of nearly all RNA polymerase II-dependent genes. Mediator functions as a bridge to convey information from gene-specific regulatory proteins to the basal RNA polymerase II transcription machinery. Mediator is recruited to promoters by direct interactions with regulatory proteins and serves as a scaffold for the assembly of a functional preinitiation complex with RNA polymerase II and the general transcription factors.</text>
</comment>
<evidence type="ECO:0000256" key="6">
    <source>
        <dbReference type="ARBA" id="ARBA00023242"/>
    </source>
</evidence>
<dbReference type="EMBL" id="CVQH01023750">
    <property type="protein sequence ID" value="CRK35944.1"/>
    <property type="molecule type" value="Genomic_DNA"/>
</dbReference>
<evidence type="ECO:0000256" key="1">
    <source>
        <dbReference type="ARBA" id="ARBA00004123"/>
    </source>
</evidence>
<evidence type="ECO:0000313" key="10">
    <source>
        <dbReference type="EMBL" id="CRK35944.1"/>
    </source>
</evidence>
<keyword evidence="4 8" id="KW-0805">Transcription regulation</keyword>
<feature type="compositionally biased region" description="Polar residues" evidence="9">
    <location>
        <begin position="1"/>
        <end position="19"/>
    </location>
</feature>
<evidence type="ECO:0000256" key="8">
    <source>
        <dbReference type="RuleBase" id="RU364150"/>
    </source>
</evidence>
<dbReference type="InterPro" id="IPR019095">
    <property type="entry name" value="Mediator_Med18"/>
</dbReference>
<keyword evidence="11" id="KW-1185">Reference proteome</keyword>
<dbReference type="GO" id="GO:0070847">
    <property type="term" value="C:core mediator complex"/>
    <property type="evidence" value="ECO:0007669"/>
    <property type="project" value="TreeGrafter"/>
</dbReference>
<evidence type="ECO:0000256" key="9">
    <source>
        <dbReference type="SAM" id="MobiDB-lite"/>
    </source>
</evidence>
<feature type="region of interest" description="Disordered" evidence="9">
    <location>
        <begin position="1"/>
        <end position="28"/>
    </location>
</feature>
<dbReference type="STRING" id="100787.A0A0G4MP34"/>
<keyword evidence="5 8" id="KW-0804">Transcription</keyword>
<evidence type="ECO:0000256" key="4">
    <source>
        <dbReference type="ARBA" id="ARBA00023015"/>
    </source>
</evidence>
<comment type="subcellular location">
    <subcellularLocation>
        <location evidence="1 8">Nucleus</location>
    </subcellularLocation>
</comment>
<comment type="subunit">
    <text evidence="8">Component of the Mediator complex.</text>
</comment>
<dbReference type="GO" id="GO:0016592">
    <property type="term" value="C:mediator complex"/>
    <property type="evidence" value="ECO:0007669"/>
    <property type="project" value="InterPro"/>
</dbReference>
<dbReference type="GO" id="GO:0006369">
    <property type="term" value="P:termination of RNA polymerase II transcription"/>
    <property type="evidence" value="ECO:0007669"/>
    <property type="project" value="TreeGrafter"/>
</dbReference>
<dbReference type="AlphaFoldDB" id="A0A0G4MP34"/>
<comment type="similarity">
    <text evidence="2 8">Belongs to the Mediator complex subunit 18 family.</text>
</comment>
<dbReference type="PANTHER" id="PTHR13321">
    <property type="entry name" value="MEDIATOR OF RNA POLYMERASE II TRANSCRIPTION, SUBUNIT 18"/>
    <property type="match status" value="1"/>
</dbReference>
<protein>
    <recommendedName>
        <fullName evidence="3 8">Mediator of RNA polymerase II transcription subunit 18</fullName>
    </recommendedName>
    <alternativeName>
        <fullName evidence="7 8">Mediator complex subunit 18</fullName>
    </alternativeName>
</protein>
<evidence type="ECO:0000256" key="3">
    <source>
        <dbReference type="ARBA" id="ARBA00019612"/>
    </source>
</evidence>
<keyword evidence="6 8" id="KW-0539">Nucleus</keyword>
<dbReference type="Proteomes" id="UP000044602">
    <property type="component" value="Unassembled WGS sequence"/>
</dbReference>
<evidence type="ECO:0000313" key="11">
    <source>
        <dbReference type="Proteomes" id="UP000044602"/>
    </source>
</evidence>
<keyword evidence="8" id="KW-0010">Activator</keyword>
<gene>
    <name evidence="8" type="primary">MED18</name>
    <name evidence="10" type="ORF">BN1708_006866</name>
</gene>
<proteinExistence type="inferred from homology"/>
<dbReference type="PANTHER" id="PTHR13321:SF2">
    <property type="entry name" value="MEDIATOR OF RNA POLYMERASE II TRANSCRIPTION SUBUNIT 18"/>
    <property type="match status" value="1"/>
</dbReference>
<organism evidence="10 11">
    <name type="scientific">Verticillium longisporum</name>
    <name type="common">Verticillium dahliae var. longisporum</name>
    <dbReference type="NCBI Taxonomy" id="100787"/>
    <lineage>
        <taxon>Eukaryota</taxon>
        <taxon>Fungi</taxon>
        <taxon>Dikarya</taxon>
        <taxon>Ascomycota</taxon>
        <taxon>Pezizomycotina</taxon>
        <taxon>Sordariomycetes</taxon>
        <taxon>Hypocreomycetidae</taxon>
        <taxon>Glomerellales</taxon>
        <taxon>Plectosphaerellaceae</taxon>
        <taxon>Verticillium</taxon>
    </lineage>
</organism>